<evidence type="ECO:0000313" key="2">
    <source>
        <dbReference type="Proteomes" id="UP001499990"/>
    </source>
</evidence>
<gene>
    <name evidence="1" type="ORF">GCM10020367_37500</name>
</gene>
<name>A0ABP6SEF9_9ACTN</name>
<protein>
    <recommendedName>
        <fullName evidence="3">ATP-binding protein</fullName>
    </recommendedName>
</protein>
<reference evidence="2" key="1">
    <citation type="journal article" date="2019" name="Int. J. Syst. Evol. Microbiol.">
        <title>The Global Catalogue of Microorganisms (GCM) 10K type strain sequencing project: providing services to taxonomists for standard genome sequencing and annotation.</title>
        <authorList>
            <consortium name="The Broad Institute Genomics Platform"/>
            <consortium name="The Broad Institute Genome Sequencing Center for Infectious Disease"/>
            <person name="Wu L."/>
            <person name="Ma J."/>
        </authorList>
    </citation>
    <scope>NUCLEOTIDE SEQUENCE [LARGE SCALE GENOMIC DNA]</scope>
    <source>
        <strain evidence="2">JCM 9651</strain>
    </source>
</reference>
<sequence>MNIDPAQPWGLAIDYAGRATVTEGGHTLGVRIYDNTLGGALEPDSLTGEFPPVYVTAQIGESGEAGSVIRGSSFVVLTPQAGQPVVPDPNAVRDAVEAALADFENRRAAYAALCATWTPAPPAPDPAP</sequence>
<keyword evidence="2" id="KW-1185">Reference proteome</keyword>
<dbReference type="EMBL" id="BAAAYL010000001">
    <property type="protein sequence ID" value="GAA3374269.1"/>
    <property type="molecule type" value="Genomic_DNA"/>
</dbReference>
<evidence type="ECO:0000313" key="1">
    <source>
        <dbReference type="EMBL" id="GAA3374269.1"/>
    </source>
</evidence>
<dbReference type="Proteomes" id="UP001499990">
    <property type="component" value="Unassembled WGS sequence"/>
</dbReference>
<organism evidence="1 2">
    <name type="scientific">Streptomyces sannanensis</name>
    <dbReference type="NCBI Taxonomy" id="285536"/>
    <lineage>
        <taxon>Bacteria</taxon>
        <taxon>Bacillati</taxon>
        <taxon>Actinomycetota</taxon>
        <taxon>Actinomycetes</taxon>
        <taxon>Kitasatosporales</taxon>
        <taxon>Streptomycetaceae</taxon>
        <taxon>Streptomyces</taxon>
    </lineage>
</organism>
<comment type="caution">
    <text evidence="1">The sequence shown here is derived from an EMBL/GenBank/DDBJ whole genome shotgun (WGS) entry which is preliminary data.</text>
</comment>
<dbReference type="RefSeq" id="WP_345039018.1">
    <property type="nucleotide sequence ID" value="NZ_BAAAYL010000001.1"/>
</dbReference>
<proteinExistence type="predicted"/>
<evidence type="ECO:0008006" key="3">
    <source>
        <dbReference type="Google" id="ProtNLM"/>
    </source>
</evidence>
<accession>A0ABP6SEF9</accession>